<evidence type="ECO:0000256" key="5">
    <source>
        <dbReference type="ARBA" id="ARBA00022801"/>
    </source>
</evidence>
<evidence type="ECO:0000256" key="8">
    <source>
        <dbReference type="RuleBase" id="RU004447"/>
    </source>
</evidence>
<keyword evidence="4" id="KW-0479">Metal-binding</keyword>
<dbReference type="InterPro" id="IPR001431">
    <property type="entry name" value="Pept_M16_Zn_BS"/>
</dbReference>
<feature type="domain" description="Peptidase M16 C-terminal" evidence="10">
    <location>
        <begin position="205"/>
        <end position="374"/>
    </location>
</feature>
<dbReference type="PANTHER" id="PTHR43690:SF17">
    <property type="entry name" value="PROTEIN YHJJ"/>
    <property type="match status" value="1"/>
</dbReference>
<accession>A0A2H1EBG6</accession>
<evidence type="ECO:0008006" key="13">
    <source>
        <dbReference type="Google" id="ProtNLM"/>
    </source>
</evidence>
<evidence type="ECO:0000313" key="12">
    <source>
        <dbReference type="Proteomes" id="UP000231564"/>
    </source>
</evidence>
<keyword evidence="3" id="KW-0645">Protease</keyword>
<comment type="cofactor">
    <cofactor evidence="1">
        <name>Zn(2+)</name>
        <dbReference type="ChEBI" id="CHEBI:29105"/>
    </cofactor>
</comment>
<dbReference type="PROSITE" id="PS00143">
    <property type="entry name" value="INSULINASE"/>
    <property type="match status" value="1"/>
</dbReference>
<dbReference type="InterPro" id="IPR050626">
    <property type="entry name" value="Peptidase_M16"/>
</dbReference>
<dbReference type="GO" id="GO:0006508">
    <property type="term" value="P:proteolysis"/>
    <property type="evidence" value="ECO:0007669"/>
    <property type="project" value="UniProtKB-KW"/>
</dbReference>
<keyword evidence="12" id="KW-1185">Reference proteome</keyword>
<sequence>MMSISRMINFFKKITEILIFMSAIFYGGVPNKLKAQNLSIGELPNKLQFFIRETSPNNSETLFYFIIKTGSINETDEELGYAHFLEHMAFRGGKRFTKKTFTAFLKEQGLQLGKHYNAVTNYDYTLYTIRFPNKASIKVQKQIYYFFADILDGLHLNEKDIVIEKKIVLAEKESREETDKHFKFKLGTSLYQERSPIGTYKSITSITPKKLASFYTRLYSSQRSGIFVAGPINTKETEKLIKEIFKENKKKGREKEQKYGLYNKLKDEVLTVTNTKTKDKKIYLHFGLKHESKRLKEKSNIHFFKKILSNRLKKILKEKISSLSISEAYFLSDVNYWTISCSTKGNLHTIINIILLEIKRLAEKGISKKEAKHYKGDEELIVKDELYTLQNLKAMFLEEERVLVEKDIDLKEISNSKLKKLANRLYKEAKKRIFITCPVAMSTPFSTSSFKKLLKEVHSEKLLPYIFSIPQKKKEEQLKSKVKFNIQQLEINKPIQEKYYNNLDITVLKYSSGLTLFLKPIKDRTKELRIVGIAEGGTSFLPDSLYASYEATVSYMELGGVGNLSYSALQKYLEDKKMGLSFNITEYQRMVLGYTEEKNIEEFFKYLYLKLTSARKNKEVFEQLIKEELIKLKNTFVDKDITKGRAADFKKAELTNMYFPRRKVAMTIQDYNRLNLSEMHLFYRRLFSYGNDWKILIIGNFEIASIKPILHKYLGNLKRGRRRVENTPLFYREDFENNFQYKKENFKKTVATTLFFYNQYAPNLKNNLLIAIFEKMLQEKVADLLREKYGIAYAPKVMVEKHTYNQPFFVVNINYSCKKEDVKKAKKLVVNFLEAMKRKHIKIRNFKTYKKQVLLQYQAVFNSKNSYQWEAVLQKSITAKEKMDALNNFSKILGNLSLEDLYKNIQVNFNIGSLKTIEIIPN</sequence>
<dbReference type="InterPro" id="IPR011765">
    <property type="entry name" value="Pept_M16_N"/>
</dbReference>
<dbReference type="PANTHER" id="PTHR43690">
    <property type="entry name" value="NARDILYSIN"/>
    <property type="match status" value="1"/>
</dbReference>
<evidence type="ECO:0000313" key="11">
    <source>
        <dbReference type="EMBL" id="SFZ83896.1"/>
    </source>
</evidence>
<dbReference type="Pfam" id="PF05193">
    <property type="entry name" value="Peptidase_M16_C"/>
    <property type="match status" value="2"/>
</dbReference>
<reference evidence="11 12" key="1">
    <citation type="submission" date="2016-11" db="EMBL/GenBank/DDBJ databases">
        <authorList>
            <person name="Jaros S."/>
            <person name="Januszkiewicz K."/>
            <person name="Wedrychowicz H."/>
        </authorList>
    </citation>
    <scope>NUCLEOTIDE SEQUENCE [LARGE SCALE GENOMIC DNA]</scope>
    <source>
        <strain evidence="11">NCIMB 2154T</strain>
    </source>
</reference>
<dbReference type="GO" id="GO:0046872">
    <property type="term" value="F:metal ion binding"/>
    <property type="evidence" value="ECO:0007669"/>
    <property type="project" value="UniProtKB-KW"/>
</dbReference>
<dbReference type="GO" id="GO:0004222">
    <property type="term" value="F:metalloendopeptidase activity"/>
    <property type="evidence" value="ECO:0007669"/>
    <property type="project" value="InterPro"/>
</dbReference>
<feature type="domain" description="Peptidase M16 N-terminal" evidence="9">
    <location>
        <begin position="56"/>
        <end position="179"/>
    </location>
</feature>
<evidence type="ECO:0000256" key="6">
    <source>
        <dbReference type="ARBA" id="ARBA00022833"/>
    </source>
</evidence>
<dbReference type="Gene3D" id="3.30.830.10">
    <property type="entry name" value="Metalloenzyme, LuxS/M16 peptidase-like"/>
    <property type="match status" value="3"/>
</dbReference>
<protein>
    <recommendedName>
        <fullName evidence="13">Insulinase family protein</fullName>
    </recommendedName>
</protein>
<dbReference type="InterPro" id="IPR011249">
    <property type="entry name" value="Metalloenz_LuxS/M16"/>
</dbReference>
<dbReference type="STRING" id="1349785.GCA_000509405_02133"/>
<comment type="similarity">
    <text evidence="2 8">Belongs to the peptidase M16 family.</text>
</comment>
<keyword evidence="7" id="KW-0482">Metalloprotease</keyword>
<dbReference type="EMBL" id="LT634361">
    <property type="protein sequence ID" value="SFZ83896.1"/>
    <property type="molecule type" value="Genomic_DNA"/>
</dbReference>
<evidence type="ECO:0000256" key="3">
    <source>
        <dbReference type="ARBA" id="ARBA00022670"/>
    </source>
</evidence>
<dbReference type="SUPFAM" id="SSF63411">
    <property type="entry name" value="LuxS/MPP-like metallohydrolase"/>
    <property type="match status" value="3"/>
</dbReference>
<dbReference type="AlphaFoldDB" id="A0A2H1EBG6"/>
<dbReference type="Pfam" id="PF00675">
    <property type="entry name" value="Peptidase_M16"/>
    <property type="match status" value="1"/>
</dbReference>
<evidence type="ECO:0000256" key="1">
    <source>
        <dbReference type="ARBA" id="ARBA00001947"/>
    </source>
</evidence>
<evidence type="ECO:0000256" key="4">
    <source>
        <dbReference type="ARBA" id="ARBA00022723"/>
    </source>
</evidence>
<organism evidence="11 12">
    <name type="scientific">Tenacibaculum maritimum NCIMB 2154</name>
    <dbReference type="NCBI Taxonomy" id="1349785"/>
    <lineage>
        <taxon>Bacteria</taxon>
        <taxon>Pseudomonadati</taxon>
        <taxon>Bacteroidota</taxon>
        <taxon>Flavobacteriia</taxon>
        <taxon>Flavobacteriales</taxon>
        <taxon>Flavobacteriaceae</taxon>
        <taxon>Tenacibaculum</taxon>
    </lineage>
</organism>
<dbReference type="InterPro" id="IPR007863">
    <property type="entry name" value="Peptidase_M16_C"/>
</dbReference>
<evidence type="ECO:0000259" key="9">
    <source>
        <dbReference type="Pfam" id="PF00675"/>
    </source>
</evidence>
<feature type="domain" description="Peptidase M16 C-terminal" evidence="10">
    <location>
        <begin position="674"/>
        <end position="852"/>
    </location>
</feature>
<name>A0A2H1EBG6_9FLAO</name>
<keyword evidence="5" id="KW-0378">Hydrolase</keyword>
<evidence type="ECO:0000256" key="2">
    <source>
        <dbReference type="ARBA" id="ARBA00007261"/>
    </source>
</evidence>
<evidence type="ECO:0000259" key="10">
    <source>
        <dbReference type="Pfam" id="PF05193"/>
    </source>
</evidence>
<keyword evidence="6" id="KW-0862">Zinc</keyword>
<evidence type="ECO:0000256" key="7">
    <source>
        <dbReference type="ARBA" id="ARBA00023049"/>
    </source>
</evidence>
<proteinExistence type="inferred from homology"/>
<dbReference type="OrthoDB" id="9811314at2"/>
<dbReference type="Proteomes" id="UP000231564">
    <property type="component" value="Chromosome MARIT"/>
</dbReference>
<dbReference type="KEGG" id="tmar:MARIT_2338"/>
<gene>
    <name evidence="11" type="ORF">MARIT_2338</name>
</gene>